<dbReference type="Proteomes" id="UP000828390">
    <property type="component" value="Unassembled WGS sequence"/>
</dbReference>
<evidence type="ECO:0000313" key="3">
    <source>
        <dbReference type="Proteomes" id="UP000828390"/>
    </source>
</evidence>
<reference evidence="2" key="2">
    <citation type="submission" date="2020-11" db="EMBL/GenBank/DDBJ databases">
        <authorList>
            <person name="McCartney M.A."/>
            <person name="Auch B."/>
            <person name="Kono T."/>
            <person name="Mallez S."/>
            <person name="Becker A."/>
            <person name="Gohl D.M."/>
            <person name="Silverstein K.A.T."/>
            <person name="Koren S."/>
            <person name="Bechman K.B."/>
            <person name="Herman A."/>
            <person name="Abrahante J.E."/>
            <person name="Garbe J."/>
        </authorList>
    </citation>
    <scope>NUCLEOTIDE SEQUENCE</scope>
    <source>
        <strain evidence="2">Duluth1</strain>
        <tissue evidence="2">Whole animal</tissue>
    </source>
</reference>
<feature type="region of interest" description="Disordered" evidence="1">
    <location>
        <begin position="57"/>
        <end position="128"/>
    </location>
</feature>
<evidence type="ECO:0000256" key="1">
    <source>
        <dbReference type="SAM" id="MobiDB-lite"/>
    </source>
</evidence>
<dbReference type="AlphaFoldDB" id="A0A9D4SAQ3"/>
<sequence>MRHFQISHNEATEFRTAASAASSVTSVPNISSHISSKIPLAAATAVLYCAVVVKPHDAASPQEVEDDEYEGEEGEVGEDDEEDDDDEAPAAAPAAAADDDDDEDDDLSKPFHLTIPFDDGYSDRDRNQ</sequence>
<protein>
    <submittedName>
        <fullName evidence="2">Uncharacterized protein</fullName>
    </submittedName>
</protein>
<dbReference type="EMBL" id="JAIWYP010000001">
    <property type="protein sequence ID" value="KAH3898111.1"/>
    <property type="molecule type" value="Genomic_DNA"/>
</dbReference>
<gene>
    <name evidence="2" type="ORF">DPMN_022313</name>
</gene>
<feature type="compositionally biased region" description="Acidic residues" evidence="1">
    <location>
        <begin position="97"/>
        <end position="106"/>
    </location>
</feature>
<comment type="caution">
    <text evidence="2">The sequence shown here is derived from an EMBL/GenBank/DDBJ whole genome shotgun (WGS) entry which is preliminary data.</text>
</comment>
<organism evidence="2 3">
    <name type="scientific">Dreissena polymorpha</name>
    <name type="common">Zebra mussel</name>
    <name type="synonym">Mytilus polymorpha</name>
    <dbReference type="NCBI Taxonomy" id="45954"/>
    <lineage>
        <taxon>Eukaryota</taxon>
        <taxon>Metazoa</taxon>
        <taxon>Spiralia</taxon>
        <taxon>Lophotrochozoa</taxon>
        <taxon>Mollusca</taxon>
        <taxon>Bivalvia</taxon>
        <taxon>Autobranchia</taxon>
        <taxon>Heteroconchia</taxon>
        <taxon>Euheterodonta</taxon>
        <taxon>Imparidentia</taxon>
        <taxon>Neoheterodontei</taxon>
        <taxon>Myida</taxon>
        <taxon>Dreissenoidea</taxon>
        <taxon>Dreissenidae</taxon>
        <taxon>Dreissena</taxon>
    </lineage>
</organism>
<proteinExistence type="predicted"/>
<reference evidence="2" key="1">
    <citation type="journal article" date="2019" name="bioRxiv">
        <title>The Genome of the Zebra Mussel, Dreissena polymorpha: A Resource for Invasive Species Research.</title>
        <authorList>
            <person name="McCartney M.A."/>
            <person name="Auch B."/>
            <person name="Kono T."/>
            <person name="Mallez S."/>
            <person name="Zhang Y."/>
            <person name="Obille A."/>
            <person name="Becker A."/>
            <person name="Abrahante J.E."/>
            <person name="Garbe J."/>
            <person name="Badalamenti J.P."/>
            <person name="Herman A."/>
            <person name="Mangelson H."/>
            <person name="Liachko I."/>
            <person name="Sullivan S."/>
            <person name="Sone E.D."/>
            <person name="Koren S."/>
            <person name="Silverstein K.A.T."/>
            <person name="Beckman K.B."/>
            <person name="Gohl D.M."/>
        </authorList>
    </citation>
    <scope>NUCLEOTIDE SEQUENCE</scope>
    <source>
        <strain evidence="2">Duluth1</strain>
        <tissue evidence="2">Whole animal</tissue>
    </source>
</reference>
<evidence type="ECO:0000313" key="2">
    <source>
        <dbReference type="EMBL" id="KAH3898111.1"/>
    </source>
</evidence>
<name>A0A9D4SAQ3_DREPO</name>
<feature type="compositionally biased region" description="Acidic residues" evidence="1">
    <location>
        <begin position="63"/>
        <end position="88"/>
    </location>
</feature>
<accession>A0A9D4SAQ3</accession>
<keyword evidence="3" id="KW-1185">Reference proteome</keyword>